<dbReference type="InterPro" id="IPR036271">
    <property type="entry name" value="Tet_transcr_reg_TetR-rel_C_sf"/>
</dbReference>
<name>A0A2S6AWF8_9NOCA</name>
<dbReference type="Pfam" id="PF17926">
    <property type="entry name" value="TetR_C_21"/>
    <property type="match status" value="1"/>
</dbReference>
<dbReference type="AlphaFoldDB" id="A0A2S6AWF8"/>
<evidence type="ECO:0000313" key="4">
    <source>
        <dbReference type="EMBL" id="PPJ39548.1"/>
    </source>
</evidence>
<dbReference type="Pfam" id="PF00440">
    <property type="entry name" value="TetR_N"/>
    <property type="match status" value="1"/>
</dbReference>
<dbReference type="PANTHER" id="PTHR30328:SF54">
    <property type="entry name" value="HTH-TYPE TRANSCRIPTIONAL REPRESSOR SCO4008"/>
    <property type="match status" value="1"/>
</dbReference>
<evidence type="ECO:0000256" key="1">
    <source>
        <dbReference type="ARBA" id="ARBA00023125"/>
    </source>
</evidence>
<feature type="domain" description="HTH tetR-type" evidence="3">
    <location>
        <begin position="8"/>
        <end position="68"/>
    </location>
</feature>
<evidence type="ECO:0000256" key="2">
    <source>
        <dbReference type="PROSITE-ProRule" id="PRU00335"/>
    </source>
</evidence>
<dbReference type="GO" id="GO:0006355">
    <property type="term" value="P:regulation of DNA-templated transcription"/>
    <property type="evidence" value="ECO:0007669"/>
    <property type="project" value="UniProtKB-ARBA"/>
</dbReference>
<comment type="caution">
    <text evidence="4">The sequence shown here is derived from an EMBL/GenBank/DDBJ whole genome shotgun (WGS) entry which is preliminary data.</text>
</comment>
<dbReference type="InterPro" id="IPR050109">
    <property type="entry name" value="HTH-type_TetR-like_transc_reg"/>
</dbReference>
<reference evidence="4 5" key="1">
    <citation type="submission" date="2018-02" db="EMBL/GenBank/DDBJ databases">
        <title>8 Nocardia nova and 1 Nocardia cyriacigeorgica strain used for evolution to TMP-SMX.</title>
        <authorList>
            <person name="Mehta H."/>
            <person name="Weng J."/>
            <person name="Shamoo Y."/>
        </authorList>
    </citation>
    <scope>NUCLEOTIDE SEQUENCE [LARGE SCALE GENOMIC DNA]</scope>
    <source>
        <strain evidence="4 5">MDA3139</strain>
    </source>
</reference>
<keyword evidence="1 2" id="KW-0238">DNA-binding</keyword>
<dbReference type="InterPro" id="IPR001647">
    <property type="entry name" value="HTH_TetR"/>
</dbReference>
<feature type="DNA-binding region" description="H-T-H motif" evidence="2">
    <location>
        <begin position="31"/>
        <end position="50"/>
    </location>
</feature>
<dbReference type="EMBL" id="PSZC01000002">
    <property type="protein sequence ID" value="PPJ39548.1"/>
    <property type="molecule type" value="Genomic_DNA"/>
</dbReference>
<gene>
    <name evidence="4" type="ORF">C5E45_03570</name>
</gene>
<dbReference type="GO" id="GO:0003677">
    <property type="term" value="F:DNA binding"/>
    <property type="evidence" value="ECO:0007669"/>
    <property type="project" value="UniProtKB-UniRule"/>
</dbReference>
<dbReference type="PROSITE" id="PS50977">
    <property type="entry name" value="HTH_TETR_2"/>
    <property type="match status" value="1"/>
</dbReference>
<dbReference type="OrthoDB" id="4726108at2"/>
<dbReference type="PRINTS" id="PR00455">
    <property type="entry name" value="HTHTETR"/>
</dbReference>
<dbReference type="PANTHER" id="PTHR30328">
    <property type="entry name" value="TRANSCRIPTIONAL REPRESSOR"/>
    <property type="match status" value="1"/>
</dbReference>
<dbReference type="Proteomes" id="UP000239874">
    <property type="component" value="Unassembled WGS sequence"/>
</dbReference>
<organism evidence="4 5">
    <name type="scientific">Nocardia nova</name>
    <dbReference type="NCBI Taxonomy" id="37330"/>
    <lineage>
        <taxon>Bacteria</taxon>
        <taxon>Bacillati</taxon>
        <taxon>Actinomycetota</taxon>
        <taxon>Actinomycetes</taxon>
        <taxon>Mycobacteriales</taxon>
        <taxon>Nocardiaceae</taxon>
        <taxon>Nocardia</taxon>
    </lineage>
</organism>
<protein>
    <submittedName>
        <fullName evidence="4">TetR/AcrR family transcriptional regulator</fullName>
    </submittedName>
</protein>
<dbReference type="InterPro" id="IPR041467">
    <property type="entry name" value="Sco4008_C"/>
</dbReference>
<accession>A0A2S6AWF8</accession>
<dbReference type="SUPFAM" id="SSF46689">
    <property type="entry name" value="Homeodomain-like"/>
    <property type="match status" value="1"/>
</dbReference>
<dbReference type="InterPro" id="IPR009057">
    <property type="entry name" value="Homeodomain-like_sf"/>
</dbReference>
<proteinExistence type="predicted"/>
<dbReference type="SUPFAM" id="SSF48498">
    <property type="entry name" value="Tetracyclin repressor-like, C-terminal domain"/>
    <property type="match status" value="1"/>
</dbReference>
<dbReference type="RefSeq" id="WP_104374495.1">
    <property type="nucleotide sequence ID" value="NZ_PSZC01000002.1"/>
</dbReference>
<dbReference type="Gene3D" id="1.10.357.10">
    <property type="entry name" value="Tetracycline Repressor, domain 2"/>
    <property type="match status" value="1"/>
</dbReference>
<sequence>MPSSTRADSTRDRIVDAAKSEFARYGIAGARVDRIAKSAQTSKERIYAYFRSKENLYQVIAAEELAAIAEATRLDPADLPGYAGRVHDYFASHPDNYRLMSWGQLEFSHADAATTGTVHRKTEQLRRAQEAGQLDPAWDPLDVLVFVNQLATSWAAQPDLIPPSTDPQQRQATLAARRAAVIAAVERLFPTHAAEASSP</sequence>
<evidence type="ECO:0000313" key="5">
    <source>
        <dbReference type="Proteomes" id="UP000239874"/>
    </source>
</evidence>
<evidence type="ECO:0000259" key="3">
    <source>
        <dbReference type="PROSITE" id="PS50977"/>
    </source>
</evidence>